<dbReference type="InterPro" id="IPR006612">
    <property type="entry name" value="THAP_Znf"/>
</dbReference>
<evidence type="ECO:0000256" key="5">
    <source>
        <dbReference type="PROSITE-ProRule" id="PRU00309"/>
    </source>
</evidence>
<evidence type="ECO:0000313" key="8">
    <source>
        <dbReference type="EMBL" id="CAK1594552.1"/>
    </source>
</evidence>
<dbReference type="Gene3D" id="6.20.210.20">
    <property type="entry name" value="THAP domain"/>
    <property type="match status" value="1"/>
</dbReference>
<name>A0AAV1LJU2_9NEOP</name>
<dbReference type="Pfam" id="PF21789">
    <property type="entry name" value="TNP-like_RNaseH_C"/>
    <property type="match status" value="1"/>
</dbReference>
<keyword evidence="2 5" id="KW-0863">Zinc-finger</keyword>
<evidence type="ECO:0000256" key="6">
    <source>
        <dbReference type="SAM" id="MobiDB-lite"/>
    </source>
</evidence>
<dbReference type="GO" id="GO:0008270">
    <property type="term" value="F:zinc ion binding"/>
    <property type="evidence" value="ECO:0007669"/>
    <property type="project" value="UniProtKB-KW"/>
</dbReference>
<dbReference type="EMBL" id="CAVLGL010000090">
    <property type="protein sequence ID" value="CAK1594552.1"/>
    <property type="molecule type" value="Genomic_DNA"/>
</dbReference>
<gene>
    <name evidence="8" type="ORF">PARMNEM_LOCUS14164</name>
</gene>
<comment type="caution">
    <text evidence="8">The sequence shown here is derived from an EMBL/GenBank/DDBJ whole genome shotgun (WGS) entry which is preliminary data.</text>
</comment>
<dbReference type="PANTHER" id="PTHR47577:SF2">
    <property type="entry name" value="THAP DOMAIN CONTAINING 9"/>
    <property type="match status" value="1"/>
</dbReference>
<feature type="region of interest" description="Disordered" evidence="6">
    <location>
        <begin position="95"/>
        <end position="133"/>
    </location>
</feature>
<sequence>MSCCSIRWCGKNSKTSNYKTDGITFHRFPKDPNLKEQWIDCAKRENWFPSNYSVICSRHFTEDCFYTSKSRRRLFDTAIPTLNLPVVSNILVPEDTSPIPSSSSQKDSISTTPRGSKRKATEPETPSNFHSPTKKRLCRRVLQLTSQVKHKNKTIKVLRDKVRYYKKRVASLKVIIKELEKKNLIKAEDADILKKIGVLNQEIVHRQYLKCKTGKIIKKKYSPELRTFALTLNFYSSKAYKYVRNTFNTCLPSMRTLTKWYQTVDGRPGFTTEAFNALKARAETSKEELMYTLVFDEMKIKSKVEYEPSTQRSFGYVDFGNQLETDCNNECTEALVLLVVPFNGSFKVPIGYFLVDKTSGEQKANLVNIALELCHENKITVKALTFDGCPANLAMAKQLGCKLQKEQLKTSFKHPVTSANVFVFLDPVHMLKLVRNTFEKYQEFQDENGNTIRWDYLKLLQELQEKENFHLANKLRAEHIYFKTNIMKVKLATQLFSRSVATALDFCEVELKLTDFQGVDATSRMILLINDLFDILDSRVHGYGYKRALNFDNHTRIFDRLEECKRFLVTVTTKIIIRKKTQQVKLIESPRFTGFLGFFVAIESTKGLFKDLICDENCPIRYLPMHKISQDHIELFFANMRSHGGSNDNPTPRLFEAIYKKCLIHTELLQTSTGNCIPLEKISILNCSSAITRINLTTHSETEQNVNDDDHENEEEFNIRMEAVELSQFSENVIEYIAGYVSSALIKRIKCVTCVQALVCLSENKRSLIFYRDKGGLIYPSVNVQKICRRSEQFIKKFFIESVDIVRRCTSDFLVHKTMSSFVGEKLFPEYDYHQNYTEETNHITDLAQSIIKKYVDTRLTFLSKRKKYNEKQAVRRIYTKLIHFKNQ</sequence>
<keyword evidence="3" id="KW-0862">Zinc</keyword>
<dbReference type="SMART" id="SM00980">
    <property type="entry name" value="THAP"/>
    <property type="match status" value="1"/>
</dbReference>
<dbReference type="Pfam" id="PF21787">
    <property type="entry name" value="TNP-like_RNaseH_N"/>
    <property type="match status" value="1"/>
</dbReference>
<evidence type="ECO:0000256" key="2">
    <source>
        <dbReference type="ARBA" id="ARBA00022771"/>
    </source>
</evidence>
<evidence type="ECO:0000256" key="3">
    <source>
        <dbReference type="ARBA" id="ARBA00022833"/>
    </source>
</evidence>
<protein>
    <recommendedName>
        <fullName evidence="7">THAP-type domain-containing protein</fullName>
    </recommendedName>
</protein>
<proteinExistence type="predicted"/>
<evidence type="ECO:0000313" key="9">
    <source>
        <dbReference type="Proteomes" id="UP001314205"/>
    </source>
</evidence>
<dbReference type="InterPro" id="IPR048367">
    <property type="entry name" value="TNP-like_RNaseH_C"/>
</dbReference>
<dbReference type="Proteomes" id="UP001314205">
    <property type="component" value="Unassembled WGS sequence"/>
</dbReference>
<keyword evidence="4 5" id="KW-0238">DNA-binding</keyword>
<evidence type="ECO:0000256" key="4">
    <source>
        <dbReference type="ARBA" id="ARBA00023125"/>
    </source>
</evidence>
<accession>A0AAV1LJU2</accession>
<dbReference type="PANTHER" id="PTHR47577">
    <property type="entry name" value="THAP DOMAIN-CONTAINING PROTEIN 6"/>
    <property type="match status" value="1"/>
</dbReference>
<dbReference type="Pfam" id="PF12017">
    <property type="entry name" value="Tnp_P_element"/>
    <property type="match status" value="1"/>
</dbReference>
<organism evidence="8 9">
    <name type="scientific">Parnassius mnemosyne</name>
    <name type="common">clouded apollo</name>
    <dbReference type="NCBI Taxonomy" id="213953"/>
    <lineage>
        <taxon>Eukaryota</taxon>
        <taxon>Metazoa</taxon>
        <taxon>Ecdysozoa</taxon>
        <taxon>Arthropoda</taxon>
        <taxon>Hexapoda</taxon>
        <taxon>Insecta</taxon>
        <taxon>Pterygota</taxon>
        <taxon>Neoptera</taxon>
        <taxon>Endopterygota</taxon>
        <taxon>Lepidoptera</taxon>
        <taxon>Glossata</taxon>
        <taxon>Ditrysia</taxon>
        <taxon>Papilionoidea</taxon>
        <taxon>Papilionidae</taxon>
        <taxon>Parnassiinae</taxon>
        <taxon>Parnassini</taxon>
        <taxon>Parnassius</taxon>
        <taxon>Driopa</taxon>
    </lineage>
</organism>
<dbReference type="SMART" id="SM00692">
    <property type="entry name" value="DM3"/>
    <property type="match status" value="1"/>
</dbReference>
<keyword evidence="9" id="KW-1185">Reference proteome</keyword>
<reference evidence="8 9" key="1">
    <citation type="submission" date="2023-11" db="EMBL/GenBank/DDBJ databases">
        <authorList>
            <person name="Hedman E."/>
            <person name="Englund M."/>
            <person name="Stromberg M."/>
            <person name="Nyberg Akerstrom W."/>
            <person name="Nylinder S."/>
            <person name="Jareborg N."/>
            <person name="Kallberg Y."/>
            <person name="Kronander E."/>
        </authorList>
    </citation>
    <scope>NUCLEOTIDE SEQUENCE [LARGE SCALE GENOMIC DNA]</scope>
</reference>
<feature type="compositionally biased region" description="Low complexity" evidence="6">
    <location>
        <begin position="95"/>
        <end position="113"/>
    </location>
</feature>
<dbReference type="InterPro" id="IPR048365">
    <property type="entry name" value="TNP-like_RNaseH_N"/>
</dbReference>
<dbReference type="Pfam" id="PF05485">
    <property type="entry name" value="THAP"/>
    <property type="match status" value="1"/>
</dbReference>
<dbReference type="InterPro" id="IPR021896">
    <property type="entry name" value="THAP9-like_HTH"/>
</dbReference>
<evidence type="ECO:0000256" key="1">
    <source>
        <dbReference type="ARBA" id="ARBA00022723"/>
    </source>
</evidence>
<dbReference type="GO" id="GO:0003677">
    <property type="term" value="F:DNA binding"/>
    <property type="evidence" value="ECO:0007669"/>
    <property type="project" value="UniProtKB-UniRule"/>
</dbReference>
<dbReference type="SUPFAM" id="SSF57716">
    <property type="entry name" value="Glucocorticoid receptor-like (DNA-binding domain)"/>
    <property type="match status" value="1"/>
</dbReference>
<dbReference type="InterPro" id="IPR038441">
    <property type="entry name" value="THAP_Znf_sf"/>
</dbReference>
<dbReference type="Pfam" id="PF21788">
    <property type="entry name" value="TNP-like_GBD"/>
    <property type="match status" value="1"/>
</dbReference>
<dbReference type="PROSITE" id="PS50950">
    <property type="entry name" value="ZF_THAP"/>
    <property type="match status" value="1"/>
</dbReference>
<dbReference type="AlphaFoldDB" id="A0AAV1LJU2"/>
<evidence type="ECO:0000259" key="7">
    <source>
        <dbReference type="PROSITE" id="PS50950"/>
    </source>
</evidence>
<feature type="domain" description="THAP-type" evidence="7">
    <location>
        <begin position="1"/>
        <end position="83"/>
    </location>
</feature>
<dbReference type="InterPro" id="IPR048366">
    <property type="entry name" value="TNP-like_GBD"/>
</dbReference>
<keyword evidence="1" id="KW-0479">Metal-binding</keyword>